<evidence type="ECO:0000313" key="2">
    <source>
        <dbReference type="EnsemblPlants" id="OGLUM10G08820.1"/>
    </source>
</evidence>
<dbReference type="Proteomes" id="UP000026961">
    <property type="component" value="Chromosome 10"/>
</dbReference>
<sequence length="128" mass="13710">MDDPAVQPAIGGGTSSHPVLRSTLTSESDGNVEISMLEPCSADAIALPLSSIPTIEPMEDASMGSVEPMEDASIGSATTITPTEWKKLFRPEEEARLELMTDRIKMTLDVLCKFTTGTGPKTPRSLWS</sequence>
<protein>
    <submittedName>
        <fullName evidence="2">Uncharacterized protein</fullName>
    </submittedName>
</protein>
<dbReference type="Gramene" id="OGLUM10G08820.1">
    <property type="protein sequence ID" value="OGLUM10G08820.1"/>
    <property type="gene ID" value="OGLUM10G08820"/>
</dbReference>
<evidence type="ECO:0000313" key="3">
    <source>
        <dbReference type="Proteomes" id="UP000026961"/>
    </source>
</evidence>
<feature type="region of interest" description="Disordered" evidence="1">
    <location>
        <begin position="58"/>
        <end position="79"/>
    </location>
</feature>
<dbReference type="AlphaFoldDB" id="A0A0E0BA55"/>
<reference evidence="2" key="1">
    <citation type="submission" date="2015-04" db="UniProtKB">
        <authorList>
            <consortium name="EnsemblPlants"/>
        </authorList>
    </citation>
    <scope>IDENTIFICATION</scope>
</reference>
<reference evidence="2" key="2">
    <citation type="submission" date="2018-05" db="EMBL/GenBank/DDBJ databases">
        <title>OgluRS3 (Oryza glumaepatula Reference Sequence Version 3).</title>
        <authorList>
            <person name="Zhang J."/>
            <person name="Kudrna D."/>
            <person name="Lee S."/>
            <person name="Talag J."/>
            <person name="Welchert J."/>
            <person name="Wing R.A."/>
        </authorList>
    </citation>
    <scope>NUCLEOTIDE SEQUENCE [LARGE SCALE GENOMIC DNA]</scope>
</reference>
<dbReference type="EnsemblPlants" id="OGLUM10G08820.1">
    <property type="protein sequence ID" value="OGLUM10G08820.1"/>
    <property type="gene ID" value="OGLUM10G08820"/>
</dbReference>
<name>A0A0E0BA55_9ORYZ</name>
<keyword evidence="3" id="KW-1185">Reference proteome</keyword>
<feature type="region of interest" description="Disordered" evidence="1">
    <location>
        <begin position="1"/>
        <end position="27"/>
    </location>
</feature>
<organism evidence="2">
    <name type="scientific">Oryza glumipatula</name>
    <dbReference type="NCBI Taxonomy" id="40148"/>
    <lineage>
        <taxon>Eukaryota</taxon>
        <taxon>Viridiplantae</taxon>
        <taxon>Streptophyta</taxon>
        <taxon>Embryophyta</taxon>
        <taxon>Tracheophyta</taxon>
        <taxon>Spermatophyta</taxon>
        <taxon>Magnoliopsida</taxon>
        <taxon>Liliopsida</taxon>
        <taxon>Poales</taxon>
        <taxon>Poaceae</taxon>
        <taxon>BOP clade</taxon>
        <taxon>Oryzoideae</taxon>
        <taxon>Oryzeae</taxon>
        <taxon>Oryzinae</taxon>
        <taxon>Oryza</taxon>
    </lineage>
</organism>
<evidence type="ECO:0000256" key="1">
    <source>
        <dbReference type="SAM" id="MobiDB-lite"/>
    </source>
</evidence>
<proteinExistence type="predicted"/>
<accession>A0A0E0BA55</accession>
<dbReference type="HOGENOM" id="CLU_1963019_0_0_1"/>